<dbReference type="EMBL" id="CDMZ01005011">
    <property type="protein sequence ID" value="CEM51656.1"/>
    <property type="molecule type" value="Genomic_DNA"/>
</dbReference>
<accession>A0A0G4I413</accession>
<evidence type="ECO:0000256" key="1">
    <source>
        <dbReference type="SAM" id="MobiDB-lite"/>
    </source>
</evidence>
<dbReference type="VEuPathDB" id="CryptoDB:Cvel_10768"/>
<gene>
    <name evidence="2" type="ORF">Cvel_10768</name>
</gene>
<reference evidence="2" key="1">
    <citation type="submission" date="2014-11" db="EMBL/GenBank/DDBJ databases">
        <authorList>
            <person name="Otto D Thomas"/>
            <person name="Naeem Raeece"/>
        </authorList>
    </citation>
    <scope>NUCLEOTIDE SEQUENCE</scope>
</reference>
<name>A0A0G4I413_9ALVE</name>
<dbReference type="PhylomeDB" id="A0A0G4I413"/>
<protein>
    <submittedName>
        <fullName evidence="2">Uncharacterized protein</fullName>
    </submittedName>
</protein>
<dbReference type="AlphaFoldDB" id="A0A0G4I413"/>
<proteinExistence type="predicted"/>
<sequence length="204" mass="22963">MCDCRSCSDTPFGRWFNSIVGNSDAPRPAQSQPRGAEEPQVENEADEDSKYSETDSEGGTGSADQTDRPLTFEPRTADEIHALVRSWDNYVHPRAKEFWTSSDMLYEILSQVLRGVHRADDPILGSEEGCVLWHGEVDSTMGPVIRMMRPNENVESSTGLTRVLAFLFADDESFGELQQRTRRPFQMACQNSRCINLTHISLDD</sequence>
<evidence type="ECO:0000313" key="2">
    <source>
        <dbReference type="EMBL" id="CEM51656.1"/>
    </source>
</evidence>
<organism evidence="2">
    <name type="scientific">Chromera velia CCMP2878</name>
    <dbReference type="NCBI Taxonomy" id="1169474"/>
    <lineage>
        <taxon>Eukaryota</taxon>
        <taxon>Sar</taxon>
        <taxon>Alveolata</taxon>
        <taxon>Colpodellida</taxon>
        <taxon>Chromeraceae</taxon>
        <taxon>Chromera</taxon>
    </lineage>
</organism>
<feature type="region of interest" description="Disordered" evidence="1">
    <location>
        <begin position="18"/>
        <end position="71"/>
    </location>
</feature>